<keyword evidence="9" id="KW-1185">Reference proteome</keyword>
<dbReference type="InterPro" id="IPR004776">
    <property type="entry name" value="Mem_transp_PIN-like"/>
</dbReference>
<evidence type="ECO:0000313" key="8">
    <source>
        <dbReference type="EMBL" id="GAA2785832.1"/>
    </source>
</evidence>
<feature type="transmembrane region" description="Helical" evidence="7">
    <location>
        <begin position="65"/>
        <end position="85"/>
    </location>
</feature>
<reference evidence="8 9" key="1">
    <citation type="journal article" date="2019" name="Int. J. Syst. Evol. Microbiol.">
        <title>The Global Catalogue of Microorganisms (GCM) 10K type strain sequencing project: providing services to taxonomists for standard genome sequencing and annotation.</title>
        <authorList>
            <consortium name="The Broad Institute Genomics Platform"/>
            <consortium name="The Broad Institute Genome Sequencing Center for Infectious Disease"/>
            <person name="Wu L."/>
            <person name="Ma J."/>
        </authorList>
    </citation>
    <scope>NUCLEOTIDE SEQUENCE [LARGE SCALE GENOMIC DNA]</scope>
    <source>
        <strain evidence="8 9">JCM 9383</strain>
    </source>
</reference>
<evidence type="ECO:0000256" key="4">
    <source>
        <dbReference type="ARBA" id="ARBA00022692"/>
    </source>
</evidence>
<keyword evidence="3" id="KW-1003">Cell membrane</keyword>
<keyword evidence="5 7" id="KW-1133">Transmembrane helix</keyword>
<feature type="transmembrane region" description="Helical" evidence="7">
    <location>
        <begin position="6"/>
        <end position="22"/>
    </location>
</feature>
<feature type="transmembrane region" description="Helical" evidence="7">
    <location>
        <begin position="289"/>
        <end position="308"/>
    </location>
</feature>
<evidence type="ECO:0000256" key="1">
    <source>
        <dbReference type="ARBA" id="ARBA00004141"/>
    </source>
</evidence>
<dbReference type="EMBL" id="BAAAUX010000011">
    <property type="protein sequence ID" value="GAA2785832.1"/>
    <property type="molecule type" value="Genomic_DNA"/>
</dbReference>
<proteinExistence type="predicted"/>
<keyword evidence="2" id="KW-0813">Transport</keyword>
<evidence type="ECO:0000256" key="2">
    <source>
        <dbReference type="ARBA" id="ARBA00022448"/>
    </source>
</evidence>
<dbReference type="PANTHER" id="PTHR36838">
    <property type="entry name" value="AUXIN EFFLUX CARRIER FAMILY PROTEIN"/>
    <property type="match status" value="1"/>
</dbReference>
<feature type="transmembrane region" description="Helical" evidence="7">
    <location>
        <begin position="166"/>
        <end position="184"/>
    </location>
</feature>
<feature type="transmembrane region" description="Helical" evidence="7">
    <location>
        <begin position="256"/>
        <end position="277"/>
    </location>
</feature>
<evidence type="ECO:0000256" key="6">
    <source>
        <dbReference type="ARBA" id="ARBA00023136"/>
    </source>
</evidence>
<evidence type="ECO:0000256" key="3">
    <source>
        <dbReference type="ARBA" id="ARBA00022475"/>
    </source>
</evidence>
<sequence length="309" mass="31454">MNGVLEGFLVISVVVAVGYAAGRAGVLGPSATQVLSRAAFFIATPALLFVTLLRADIGAVISSQLVVTAVTSSLACLLYVPAGLLRRRPAAETGVGAMASGYVNAGNLGIPIATYALGDASKIAPVLLFQLAVLTPLFTTLFDLLSERARGSRPSVLRAVSAPLRNPIALATAAGLICSATGVAPPEAFLAPIELLADLAVPAMLLAFGISLHGAPRPGRSDAGVPALTAIVLIKNFAQPLLGLLIGVLLQLRGEALLAVVVCAALPTAQNVFGYAVRFQQGTTLAREAVLTTTLVSMPVMFGIVALLG</sequence>
<comment type="subcellular location">
    <subcellularLocation>
        <location evidence="1">Membrane</location>
        <topology evidence="1">Multi-pass membrane protein</topology>
    </subcellularLocation>
</comment>
<protein>
    <submittedName>
        <fullName evidence="8">AEC family transporter</fullName>
    </submittedName>
</protein>
<organism evidence="8 9">
    <name type="scientific">Saccharopolyspora taberi</name>
    <dbReference type="NCBI Taxonomy" id="60895"/>
    <lineage>
        <taxon>Bacteria</taxon>
        <taxon>Bacillati</taxon>
        <taxon>Actinomycetota</taxon>
        <taxon>Actinomycetes</taxon>
        <taxon>Pseudonocardiales</taxon>
        <taxon>Pseudonocardiaceae</taxon>
        <taxon>Saccharopolyspora</taxon>
    </lineage>
</organism>
<keyword evidence="4 7" id="KW-0812">Transmembrane</keyword>
<feature type="transmembrane region" description="Helical" evidence="7">
    <location>
        <begin position="34"/>
        <end position="53"/>
    </location>
</feature>
<evidence type="ECO:0000313" key="9">
    <source>
        <dbReference type="Proteomes" id="UP001500979"/>
    </source>
</evidence>
<gene>
    <name evidence="8" type="ORF">GCM10010470_20050</name>
</gene>
<comment type="caution">
    <text evidence="8">The sequence shown here is derived from an EMBL/GenBank/DDBJ whole genome shotgun (WGS) entry which is preliminary data.</text>
</comment>
<feature type="transmembrane region" description="Helical" evidence="7">
    <location>
        <begin position="227"/>
        <end position="250"/>
    </location>
</feature>
<feature type="transmembrane region" description="Helical" evidence="7">
    <location>
        <begin position="97"/>
        <end position="117"/>
    </location>
</feature>
<feature type="transmembrane region" description="Helical" evidence="7">
    <location>
        <begin position="123"/>
        <end position="145"/>
    </location>
</feature>
<keyword evidence="6 7" id="KW-0472">Membrane</keyword>
<dbReference type="Pfam" id="PF03547">
    <property type="entry name" value="Mem_trans"/>
    <property type="match status" value="2"/>
</dbReference>
<feature type="transmembrane region" description="Helical" evidence="7">
    <location>
        <begin position="196"/>
        <end position="215"/>
    </location>
</feature>
<evidence type="ECO:0000256" key="5">
    <source>
        <dbReference type="ARBA" id="ARBA00022989"/>
    </source>
</evidence>
<dbReference type="PANTHER" id="PTHR36838:SF3">
    <property type="entry name" value="TRANSPORTER AUXIN EFFLUX CARRIER EC FAMILY"/>
    <property type="match status" value="1"/>
</dbReference>
<dbReference type="RefSeq" id="WP_344679266.1">
    <property type="nucleotide sequence ID" value="NZ_BAAAUX010000011.1"/>
</dbReference>
<dbReference type="Proteomes" id="UP001500979">
    <property type="component" value="Unassembled WGS sequence"/>
</dbReference>
<accession>A0ABN3VDC0</accession>
<evidence type="ECO:0000256" key="7">
    <source>
        <dbReference type="SAM" id="Phobius"/>
    </source>
</evidence>
<name>A0ABN3VDC0_9PSEU</name>